<dbReference type="HOGENOM" id="CLU_798369_0_0_2"/>
<gene>
    <name evidence="2" type="ordered locus">Ngar_c21480</name>
</gene>
<dbReference type="InParanoid" id="K0IJ02"/>
<accession>K0IJ02</accession>
<dbReference type="Proteomes" id="UP000008037">
    <property type="component" value="Chromosome"/>
</dbReference>
<dbReference type="KEGG" id="nga:Ngar_c21480"/>
<evidence type="ECO:0000313" key="2">
    <source>
        <dbReference type="EMBL" id="AFU59078.1"/>
    </source>
</evidence>
<proteinExistence type="predicted"/>
<feature type="transmembrane region" description="Helical" evidence="1">
    <location>
        <begin position="313"/>
        <end position="333"/>
    </location>
</feature>
<protein>
    <submittedName>
        <fullName evidence="2">Uncharacterized protein</fullName>
    </submittedName>
</protein>
<evidence type="ECO:0000256" key="1">
    <source>
        <dbReference type="SAM" id="Phobius"/>
    </source>
</evidence>
<keyword evidence="1" id="KW-0472">Membrane</keyword>
<evidence type="ECO:0000313" key="3">
    <source>
        <dbReference type="Proteomes" id="UP000008037"/>
    </source>
</evidence>
<dbReference type="EMBL" id="CP002408">
    <property type="protein sequence ID" value="AFU59078.1"/>
    <property type="molecule type" value="Genomic_DNA"/>
</dbReference>
<dbReference type="BioCyc" id="CNIT1237085:G1324-2146-MONOMER"/>
<keyword evidence="1" id="KW-0812">Transmembrane</keyword>
<reference evidence="2 3" key="1">
    <citation type="journal article" date="2012" name="Environ. Microbiol.">
        <title>The genome of the ammonia-oxidizing Candidatus Nitrososphaera gargensis: insights into metabolic versatility and environmental adaptations.</title>
        <authorList>
            <person name="Spang A."/>
            <person name="Poehlein A."/>
            <person name="Offre P."/>
            <person name="Zumbragel S."/>
            <person name="Haider S."/>
            <person name="Rychlik N."/>
            <person name="Nowka B."/>
            <person name="Schmeisser C."/>
            <person name="Lebedeva E.V."/>
            <person name="Rattei T."/>
            <person name="Bohm C."/>
            <person name="Schmid M."/>
            <person name="Galushko A."/>
            <person name="Hatzenpichler R."/>
            <person name="Weinmaier T."/>
            <person name="Daniel R."/>
            <person name="Schleper C."/>
            <person name="Spieck E."/>
            <person name="Streit W."/>
            <person name="Wagner M."/>
        </authorList>
    </citation>
    <scope>NUCLEOTIDE SEQUENCE [LARGE SCALE GENOMIC DNA]</scope>
    <source>
        <strain evidence="3">Ga9.2</strain>
    </source>
</reference>
<organism evidence="2 3">
    <name type="scientific">Nitrososphaera gargensis (strain Ga9.2)</name>
    <dbReference type="NCBI Taxonomy" id="1237085"/>
    <lineage>
        <taxon>Archaea</taxon>
        <taxon>Nitrososphaerota</taxon>
        <taxon>Nitrososphaeria</taxon>
        <taxon>Nitrososphaerales</taxon>
        <taxon>Nitrososphaeraceae</taxon>
        <taxon>Nitrososphaera</taxon>
    </lineage>
</organism>
<keyword evidence="3" id="KW-1185">Reference proteome</keyword>
<keyword evidence="1" id="KW-1133">Transmembrane helix</keyword>
<name>K0IJ02_NITGG</name>
<sequence length="347" mass="38406">MIATQFLSLVPFQAHASGSTNNDDIAFDLQKAQSYILSQYDPSLGLVRENEHIEKYWLWSDNELAAAALRGYTPNISENITKSILNYMGDYGAFRSAYGAILGKDTSFLAPLNKNVTDKVWYTDFSTGNTELQCADYADIAFLKAIHYYKIGDYAQSTECYLAGQRMFDGTGFKDRAYAADDNRYSTYKVALWKIAAELARGGDEDVIVAGKADEILTKLQDAETGGVYTHYRSGFVQDSQTNVETTSLAIFAFDTSLLQPKLAPPTPEMLEECKELGIEEEKCSEQAIMTEQSRRVNTPSGTQIELLGNPSMLVMFGLLAAGIGSGAVVFYVKSRNAKEKSRGRNR</sequence>
<dbReference type="AlphaFoldDB" id="K0IJ02"/>